<proteinExistence type="predicted"/>
<sequence>MPKLSLYRPEKANDYSFLDKTVSEMFTVGGVDIYVHKYLGPKTVGDSSIRDNDDVTRPVYNTSDPLFIEDLLFLENRDREYEDSVYTMRGVYSVADIDFDLTQFGLFMSGDTQFVSFHYNDMINTFGRKLMAGDVLEFPNLKDYHPLDTSGPKALPRYYVIQDASFASEGFSQTWYPHLWRVKATPLTSSQEYDDILNKPLDPDNPSAGTIDDFLGTRKKDLDINDTIVRQAEIELPASGYDNTGYYITPTAKDAHGVFKPVNTQTVTSDGTSVPGKTPEPQVDGYLVGYLTGDAVSPN</sequence>
<dbReference type="EMBL" id="UINC01092035">
    <property type="protein sequence ID" value="SVC45288.1"/>
    <property type="molecule type" value="Genomic_DNA"/>
</dbReference>
<name>A0A382M9M2_9ZZZZ</name>
<organism evidence="1">
    <name type="scientific">marine metagenome</name>
    <dbReference type="NCBI Taxonomy" id="408172"/>
    <lineage>
        <taxon>unclassified sequences</taxon>
        <taxon>metagenomes</taxon>
        <taxon>ecological metagenomes</taxon>
    </lineage>
</organism>
<reference evidence="1" key="1">
    <citation type="submission" date="2018-05" db="EMBL/GenBank/DDBJ databases">
        <authorList>
            <person name="Lanie J.A."/>
            <person name="Ng W.-L."/>
            <person name="Kazmierczak K.M."/>
            <person name="Andrzejewski T.M."/>
            <person name="Davidsen T.M."/>
            <person name="Wayne K.J."/>
            <person name="Tettelin H."/>
            <person name="Glass J.I."/>
            <person name="Rusch D."/>
            <person name="Podicherti R."/>
            <person name="Tsui H.-C.T."/>
            <person name="Winkler M.E."/>
        </authorList>
    </citation>
    <scope>NUCLEOTIDE SEQUENCE</scope>
</reference>
<evidence type="ECO:0000313" key="1">
    <source>
        <dbReference type="EMBL" id="SVC45288.1"/>
    </source>
</evidence>
<protein>
    <recommendedName>
        <fullName evidence="2">Neck protein</fullName>
    </recommendedName>
</protein>
<gene>
    <name evidence="1" type="ORF">METZ01_LOCUS298142</name>
</gene>
<evidence type="ECO:0008006" key="2">
    <source>
        <dbReference type="Google" id="ProtNLM"/>
    </source>
</evidence>
<dbReference type="AlphaFoldDB" id="A0A382M9M2"/>
<feature type="non-terminal residue" evidence="1">
    <location>
        <position position="299"/>
    </location>
</feature>
<accession>A0A382M9M2</accession>